<keyword evidence="6 7" id="KW-0223">Dioxygenase</keyword>
<reference evidence="6 7" key="1">
    <citation type="submission" date="2025-04" db="UniProtKB">
        <authorList>
            <consortium name="RefSeq"/>
        </authorList>
    </citation>
    <scope>IDENTIFICATION</scope>
    <source>
        <tissue evidence="6 7">Total insect</tissue>
    </source>
</reference>
<dbReference type="GO" id="GO:0048244">
    <property type="term" value="F:phytanoyl-CoA dioxygenase activity"/>
    <property type="evidence" value="ECO:0007669"/>
    <property type="project" value="UniProtKB-EC"/>
</dbReference>
<keyword evidence="5" id="KW-1185">Reference proteome</keyword>
<evidence type="ECO:0000313" key="7">
    <source>
        <dbReference type="RefSeq" id="XP_034256161.1"/>
    </source>
</evidence>
<comment type="similarity">
    <text evidence="1">Belongs to the PhyH family.</text>
</comment>
<dbReference type="Gene3D" id="2.60.120.620">
    <property type="entry name" value="q2cbj1_9rhob like domain"/>
    <property type="match status" value="1"/>
</dbReference>
<gene>
    <name evidence="6 7" type="primary">LOC117654093</name>
</gene>
<dbReference type="GO" id="GO:0001561">
    <property type="term" value="P:fatty acid alpha-oxidation"/>
    <property type="evidence" value="ECO:0007669"/>
    <property type="project" value="InterPro"/>
</dbReference>
<dbReference type="InterPro" id="IPR008775">
    <property type="entry name" value="Phytyl_CoA_dOase-like"/>
</dbReference>
<protein>
    <recommendedName>
        <fullName evidence="2">phytanoyl-CoA dioxygenase</fullName>
        <ecNumber evidence="2">1.14.11.18</ecNumber>
    </recommendedName>
    <alternativeName>
        <fullName evidence="3">Phytanic acid oxidase</fullName>
    </alternativeName>
    <alternativeName>
        <fullName evidence="4">Phytanoyl-CoA alpha-hydroxylase</fullName>
    </alternativeName>
</protein>
<proteinExistence type="inferred from homology"/>
<organism evidence="7">
    <name type="scientific">Thrips palmi</name>
    <name type="common">Melon thrips</name>
    <dbReference type="NCBI Taxonomy" id="161013"/>
    <lineage>
        <taxon>Eukaryota</taxon>
        <taxon>Metazoa</taxon>
        <taxon>Ecdysozoa</taxon>
        <taxon>Arthropoda</taxon>
        <taxon>Hexapoda</taxon>
        <taxon>Insecta</taxon>
        <taxon>Pterygota</taxon>
        <taxon>Neoptera</taxon>
        <taxon>Paraneoptera</taxon>
        <taxon>Thysanoptera</taxon>
        <taxon>Terebrantia</taxon>
        <taxon>Thripoidea</taxon>
        <taxon>Thripidae</taxon>
        <taxon>Thrips</taxon>
    </lineage>
</organism>
<evidence type="ECO:0000256" key="2">
    <source>
        <dbReference type="ARBA" id="ARBA00034809"/>
    </source>
</evidence>
<dbReference type="Pfam" id="PF05721">
    <property type="entry name" value="PhyH"/>
    <property type="match status" value="1"/>
</dbReference>
<dbReference type="AlphaFoldDB" id="A0A6P9AKY8"/>
<evidence type="ECO:0000256" key="3">
    <source>
        <dbReference type="ARBA" id="ARBA00034921"/>
    </source>
</evidence>
<accession>A0A6P9AKY8</accession>
<dbReference type="RefSeq" id="XP_034256160.1">
    <property type="nucleotide sequence ID" value="XM_034400269.1"/>
</dbReference>
<dbReference type="SUPFAM" id="SSF51197">
    <property type="entry name" value="Clavaminate synthase-like"/>
    <property type="match status" value="1"/>
</dbReference>
<dbReference type="GeneID" id="117654093"/>
<evidence type="ECO:0000313" key="5">
    <source>
        <dbReference type="Proteomes" id="UP000515158"/>
    </source>
</evidence>
<evidence type="ECO:0000313" key="6">
    <source>
        <dbReference type="RefSeq" id="XP_034256160.1"/>
    </source>
</evidence>
<dbReference type="OrthoDB" id="2328924at2759"/>
<name>A0A6P9AKY8_THRPL</name>
<dbReference type="PANTHER" id="PTHR21308:SF1">
    <property type="entry name" value="PHYTANOYL-COA DIOXYGENASE, PEROXISOMAL"/>
    <property type="match status" value="1"/>
</dbReference>
<dbReference type="PANTHER" id="PTHR21308">
    <property type="entry name" value="PHYTANOYL-COA ALPHA-HYDROXYLASE"/>
    <property type="match status" value="1"/>
</dbReference>
<evidence type="ECO:0000256" key="4">
    <source>
        <dbReference type="ARBA" id="ARBA00034924"/>
    </source>
</evidence>
<dbReference type="EC" id="1.14.11.18" evidence="2"/>
<dbReference type="Proteomes" id="UP000515158">
    <property type="component" value="Unplaced"/>
</dbReference>
<dbReference type="InterPro" id="IPR047128">
    <property type="entry name" value="PhyH"/>
</dbReference>
<keyword evidence="6 7" id="KW-0560">Oxidoreductase</keyword>
<evidence type="ECO:0000256" key="1">
    <source>
        <dbReference type="ARBA" id="ARBA00005830"/>
    </source>
</evidence>
<sequence length="251" mass="28436">MPKLLTPEEVQFYKDNGFIKINVLEKAEIDALSEEYDLLFRLQASDDMDSSWVGDDMKKATNDKKMSVLSLHGLQMFSEKFHKFLMNEKLLDALEDVMGTENIALHHTKAHIKPTEKGAPYLMHQDYPYFPYKNHSMCAVFLHMDDTTPENGGLCVYPGSHKLGPLPSQKNVANGLVYYWCDPARFPIEGATPVTAKKGEIVIFSYLLLHGSYLNLSNRVRRMFLVQVMDANDEPTEDTHKGPGPHAEARG</sequence>
<dbReference type="RefSeq" id="XP_034256161.1">
    <property type="nucleotide sequence ID" value="XM_034400270.1"/>
</dbReference>